<accession>A0A382G626</accession>
<dbReference type="EMBL" id="UINC01053611">
    <property type="protein sequence ID" value="SVB70339.1"/>
    <property type="molecule type" value="Genomic_DNA"/>
</dbReference>
<sequence>MTQRIYSHIEDWIQHLGVVNESLNGHSVCPYAKKAVWNLVICDESILENCFRFVEEKHIKKDVTIFMFNNDFSISQLNQLCELLNKEHPSYVFLPDHRERKTYIDKVKTNNGKYNFVLGQKRKELEEARDNLRKTDYYSYWNKEYLKEILNT</sequence>
<evidence type="ECO:0000313" key="1">
    <source>
        <dbReference type="EMBL" id="SVB70339.1"/>
    </source>
</evidence>
<dbReference type="AlphaFoldDB" id="A0A382G626"/>
<organism evidence="1">
    <name type="scientific">marine metagenome</name>
    <dbReference type="NCBI Taxonomy" id="408172"/>
    <lineage>
        <taxon>unclassified sequences</taxon>
        <taxon>metagenomes</taxon>
        <taxon>ecological metagenomes</taxon>
    </lineage>
</organism>
<proteinExistence type="predicted"/>
<gene>
    <name evidence="1" type="ORF">METZ01_LOCUS223193</name>
</gene>
<reference evidence="1" key="1">
    <citation type="submission" date="2018-05" db="EMBL/GenBank/DDBJ databases">
        <authorList>
            <person name="Lanie J.A."/>
            <person name="Ng W.-L."/>
            <person name="Kazmierczak K.M."/>
            <person name="Andrzejewski T.M."/>
            <person name="Davidsen T.M."/>
            <person name="Wayne K.J."/>
            <person name="Tettelin H."/>
            <person name="Glass J.I."/>
            <person name="Rusch D."/>
            <person name="Podicherti R."/>
            <person name="Tsui H.-C.T."/>
            <person name="Winkler M.E."/>
        </authorList>
    </citation>
    <scope>NUCLEOTIDE SEQUENCE</scope>
</reference>
<protein>
    <submittedName>
        <fullName evidence="1">Uncharacterized protein</fullName>
    </submittedName>
</protein>
<name>A0A382G626_9ZZZZ</name>